<dbReference type="EMBL" id="BAABDD010000003">
    <property type="protein sequence ID" value="GAA3731495.1"/>
    <property type="molecule type" value="Genomic_DNA"/>
</dbReference>
<gene>
    <name evidence="3" type="ORF">GCM10022402_10250</name>
</gene>
<proteinExistence type="predicted"/>
<accession>A0ABP7FAD5</accession>
<protein>
    <submittedName>
        <fullName evidence="3">Uncharacterized protein</fullName>
    </submittedName>
</protein>
<keyword evidence="2" id="KW-0472">Membrane</keyword>
<feature type="region of interest" description="Disordered" evidence="1">
    <location>
        <begin position="87"/>
        <end position="119"/>
    </location>
</feature>
<reference evidence="4" key="1">
    <citation type="journal article" date="2019" name="Int. J. Syst. Evol. Microbiol.">
        <title>The Global Catalogue of Microorganisms (GCM) 10K type strain sequencing project: providing services to taxonomists for standard genome sequencing and annotation.</title>
        <authorList>
            <consortium name="The Broad Institute Genomics Platform"/>
            <consortium name="The Broad Institute Genome Sequencing Center for Infectious Disease"/>
            <person name="Wu L."/>
            <person name="Ma J."/>
        </authorList>
    </citation>
    <scope>NUCLEOTIDE SEQUENCE [LARGE SCALE GENOMIC DNA]</scope>
    <source>
        <strain evidence="4">JCM 17137</strain>
    </source>
</reference>
<name>A0ABP7FAD5_9ACTN</name>
<evidence type="ECO:0000256" key="1">
    <source>
        <dbReference type="SAM" id="MobiDB-lite"/>
    </source>
</evidence>
<keyword evidence="2" id="KW-0812">Transmembrane</keyword>
<comment type="caution">
    <text evidence="3">The sequence shown here is derived from an EMBL/GenBank/DDBJ whole genome shotgun (WGS) entry which is preliminary data.</text>
</comment>
<evidence type="ECO:0000313" key="4">
    <source>
        <dbReference type="Proteomes" id="UP001500908"/>
    </source>
</evidence>
<dbReference type="Proteomes" id="UP001500908">
    <property type="component" value="Unassembled WGS sequence"/>
</dbReference>
<dbReference type="RefSeq" id="WP_344967794.1">
    <property type="nucleotide sequence ID" value="NZ_BAABDD010000003.1"/>
</dbReference>
<evidence type="ECO:0000256" key="2">
    <source>
        <dbReference type="SAM" id="Phobius"/>
    </source>
</evidence>
<feature type="region of interest" description="Disordered" evidence="1">
    <location>
        <begin position="139"/>
        <end position="177"/>
    </location>
</feature>
<feature type="transmembrane region" description="Helical" evidence="2">
    <location>
        <begin position="55"/>
        <end position="75"/>
    </location>
</feature>
<evidence type="ECO:0000313" key="3">
    <source>
        <dbReference type="EMBL" id="GAA3731495.1"/>
    </source>
</evidence>
<organism evidence="3 4">
    <name type="scientific">Salinactinospora qingdaonensis</name>
    <dbReference type="NCBI Taxonomy" id="702744"/>
    <lineage>
        <taxon>Bacteria</taxon>
        <taxon>Bacillati</taxon>
        <taxon>Actinomycetota</taxon>
        <taxon>Actinomycetes</taxon>
        <taxon>Streptosporangiales</taxon>
        <taxon>Nocardiopsidaceae</taxon>
        <taxon>Salinactinospora</taxon>
    </lineage>
</organism>
<keyword evidence="2" id="KW-1133">Transmembrane helix</keyword>
<keyword evidence="4" id="KW-1185">Reference proteome</keyword>
<sequence length="230" mass="24106">MARSPHSRRSLACLPHGASVRIPASSPTALAAGALLAGSFGQASYHLLTAERQPHAAPMPVVVFVTVLPVAVLGLSSVLHLAKRHSTVPDTGSLPETVPEPLPEDDPTPPVPEGTPWDRIPAWTAEDDAYMEHLGMIRHDSGAPSAASGTPGTAPASPRAAVDTRPRADVIPMPEDDPRRAARDLIHAAHMEGRQITGSEVAAACGMSERWGRNQLAAYRATTGQTADAQ</sequence>